<gene>
    <name evidence="1" type="primary">WBGene00276466</name>
</gene>
<dbReference type="AlphaFoldDB" id="A0A2A6CIL0"/>
<sequence length="445" mass="51066">MRPTYRCAKRLALRTVFEQRQEAEANASERADVKHADLVVCLKVLFDLQTPESCRESLAANMPWLLTVHSTEWGTSRRVPFRAKHFEIQAVNWIINTCWERLPKEGNPKVRCSLFRMGARMLKRRPFTCSVLMTNATAINSMLEVVEQEELSKEELKLGLDLLGRILQKVTVATDVVHGERLIRMGLRMIERHCTIERLGSSTRTMFRVVVCMTCALDSTLGPSPWVAIIVDHAVALPYILGTVRRPTARMHEPLMGLLELILECAPLADRVTMVIRHYTRLVQAFHQMRSDQLLSFMEHSEFAGIVTTTPSLLRLIYTRSRHDCQVQSCDEWNEDYDDYDDYCQIATFVMESALVADKVLQEILGYGFLSVARHFAAHEVDSDERHAETFRRILAAHPEFSQQFKQLTCDGEAGNLVAEIGRAIPDKKKTQGTWYIWEEAYEDM</sequence>
<evidence type="ECO:0000313" key="2">
    <source>
        <dbReference type="Proteomes" id="UP000005239"/>
    </source>
</evidence>
<accession>A0A2A6CIL0</accession>
<reference evidence="1" key="2">
    <citation type="submission" date="2022-06" db="UniProtKB">
        <authorList>
            <consortium name="EnsemblMetazoa"/>
        </authorList>
    </citation>
    <scope>IDENTIFICATION</scope>
    <source>
        <strain evidence="1">PS312</strain>
    </source>
</reference>
<reference evidence="2" key="1">
    <citation type="journal article" date="2008" name="Nat. Genet.">
        <title>The Pristionchus pacificus genome provides a unique perspective on nematode lifestyle and parasitism.</title>
        <authorList>
            <person name="Dieterich C."/>
            <person name="Clifton S.W."/>
            <person name="Schuster L.N."/>
            <person name="Chinwalla A."/>
            <person name="Delehaunty K."/>
            <person name="Dinkelacker I."/>
            <person name="Fulton L."/>
            <person name="Fulton R."/>
            <person name="Godfrey J."/>
            <person name="Minx P."/>
            <person name="Mitreva M."/>
            <person name="Roeseler W."/>
            <person name="Tian H."/>
            <person name="Witte H."/>
            <person name="Yang S.P."/>
            <person name="Wilson R.K."/>
            <person name="Sommer R.J."/>
        </authorList>
    </citation>
    <scope>NUCLEOTIDE SEQUENCE [LARGE SCALE GENOMIC DNA]</scope>
    <source>
        <strain evidence="2">PS312</strain>
    </source>
</reference>
<dbReference type="Proteomes" id="UP000005239">
    <property type="component" value="Unassembled WGS sequence"/>
</dbReference>
<name>A0A2A6CIL0_PRIPA</name>
<evidence type="ECO:0000313" key="1">
    <source>
        <dbReference type="EnsemblMetazoa" id="PPA38097.1"/>
    </source>
</evidence>
<dbReference type="EnsemblMetazoa" id="PPA38097.1">
    <property type="protein sequence ID" value="PPA38097.1"/>
    <property type="gene ID" value="WBGene00276466"/>
</dbReference>
<keyword evidence="2" id="KW-1185">Reference proteome</keyword>
<organism evidence="1 2">
    <name type="scientific">Pristionchus pacificus</name>
    <name type="common">Parasitic nematode worm</name>
    <dbReference type="NCBI Taxonomy" id="54126"/>
    <lineage>
        <taxon>Eukaryota</taxon>
        <taxon>Metazoa</taxon>
        <taxon>Ecdysozoa</taxon>
        <taxon>Nematoda</taxon>
        <taxon>Chromadorea</taxon>
        <taxon>Rhabditida</taxon>
        <taxon>Rhabditina</taxon>
        <taxon>Diplogasteromorpha</taxon>
        <taxon>Diplogasteroidea</taxon>
        <taxon>Neodiplogasteridae</taxon>
        <taxon>Pristionchus</taxon>
    </lineage>
</organism>
<accession>A0A8R1Z0N2</accession>
<proteinExistence type="predicted"/>
<protein>
    <submittedName>
        <fullName evidence="1">Uncharacterized protein</fullName>
    </submittedName>
</protein>